<evidence type="ECO:0000259" key="1">
    <source>
        <dbReference type="Pfam" id="PF13020"/>
    </source>
</evidence>
<evidence type="ECO:0000313" key="2">
    <source>
        <dbReference type="EMBL" id="MFD4825658.1"/>
    </source>
</evidence>
<accession>A0ABW6F5K5</accession>
<organism evidence="2 3">
    <name type="scientific">Streptomyces rubiginosohelvolus</name>
    <dbReference type="NCBI Taxonomy" id="67362"/>
    <lineage>
        <taxon>Bacteria</taxon>
        <taxon>Bacillati</taxon>
        <taxon>Actinomycetota</taxon>
        <taxon>Actinomycetes</taxon>
        <taxon>Kitasatosporales</taxon>
        <taxon>Streptomycetaceae</taxon>
        <taxon>Streptomyces</taxon>
    </lineage>
</organism>
<proteinExistence type="predicted"/>
<gene>
    <name evidence="2" type="ORF">ACFWOQ_24125</name>
</gene>
<name>A0ABW6F5K5_9ACTN</name>
<dbReference type="InterPro" id="IPR024975">
    <property type="entry name" value="NOV_C"/>
</dbReference>
<reference evidence="2 3" key="1">
    <citation type="submission" date="2024-09" db="EMBL/GenBank/DDBJ databases">
        <title>The Natural Products Discovery Center: Release of the First 8490 Sequenced Strains for Exploring Actinobacteria Biosynthetic Diversity.</title>
        <authorList>
            <person name="Kalkreuter E."/>
            <person name="Kautsar S.A."/>
            <person name="Yang D."/>
            <person name="Bader C.D."/>
            <person name="Teijaro C.N."/>
            <person name="Fluegel L."/>
            <person name="Davis C.M."/>
            <person name="Simpson J.R."/>
            <person name="Lauterbach L."/>
            <person name="Steele A.D."/>
            <person name="Gui C."/>
            <person name="Meng S."/>
            <person name="Li G."/>
            <person name="Viehrig K."/>
            <person name="Ye F."/>
            <person name="Su P."/>
            <person name="Kiefer A.F."/>
            <person name="Nichols A."/>
            <person name="Cepeda A.J."/>
            <person name="Yan W."/>
            <person name="Fan B."/>
            <person name="Jiang Y."/>
            <person name="Adhikari A."/>
            <person name="Zheng C.-J."/>
            <person name="Schuster L."/>
            <person name="Cowan T.M."/>
            <person name="Smanski M.J."/>
            <person name="Chevrette M.G."/>
            <person name="De Carvalho L.P.S."/>
            <person name="Shen B."/>
        </authorList>
    </citation>
    <scope>NUCLEOTIDE SEQUENCE [LARGE SCALE GENOMIC DNA]</scope>
    <source>
        <strain evidence="2 3">NPDC058428</strain>
    </source>
</reference>
<protein>
    <submittedName>
        <fullName evidence="2">DUF3883 domain-containing protein</fullName>
    </submittedName>
</protein>
<dbReference type="Proteomes" id="UP001598352">
    <property type="component" value="Unassembled WGS sequence"/>
</dbReference>
<keyword evidence="3" id="KW-1185">Reference proteome</keyword>
<feature type="domain" description="Protein NO VEIN C-terminal" evidence="1">
    <location>
        <begin position="161"/>
        <end position="237"/>
    </location>
</feature>
<dbReference type="RefSeq" id="WP_382775726.1">
    <property type="nucleotide sequence ID" value="NZ_JBHXKZ010000021.1"/>
</dbReference>
<sequence length="312" mass="33177">MNLLPAHGVAYATVLLAHVARVSPRAGVDEWVAAARQHGSYLAAATDLSTPAQALVAAGLASAGEEGTIRLARPLAALAASGDARRAMHHAAVTLLIAQQPSWLRVAVGSARVERAYIPQPDLDALSWLGEALDEVLAEARRLVGTRQEADLAKEIGDAAEEVVVAALKAAGQKPVHVARISDAYGYDVELSEEPVRFLEVKAAGPQTADRFHLSRNEFNTCVRRGDAWRIVQVVFDASAFIANPITAADVREIRELSATSVRGLVPGDTSGFKWESSAVLTPSASLWHPSDLTPDPGFLRRGFDSRDAADS</sequence>
<dbReference type="EMBL" id="JBHXKZ010000021">
    <property type="protein sequence ID" value="MFD4825658.1"/>
    <property type="molecule type" value="Genomic_DNA"/>
</dbReference>
<dbReference type="Pfam" id="PF13020">
    <property type="entry name" value="NOV_C"/>
    <property type="match status" value="1"/>
</dbReference>
<evidence type="ECO:0000313" key="3">
    <source>
        <dbReference type="Proteomes" id="UP001598352"/>
    </source>
</evidence>
<comment type="caution">
    <text evidence="2">The sequence shown here is derived from an EMBL/GenBank/DDBJ whole genome shotgun (WGS) entry which is preliminary data.</text>
</comment>